<evidence type="ECO:0000313" key="1">
    <source>
        <dbReference type="EMBL" id="VAW24418.1"/>
    </source>
</evidence>
<dbReference type="EMBL" id="UOEP01000214">
    <property type="protein sequence ID" value="VAW24418.1"/>
    <property type="molecule type" value="Genomic_DNA"/>
</dbReference>
<dbReference type="AlphaFoldDB" id="A0A3B0U2B1"/>
<reference evidence="1" key="1">
    <citation type="submission" date="2018-06" db="EMBL/GenBank/DDBJ databases">
        <authorList>
            <person name="Zhirakovskaya E."/>
        </authorList>
    </citation>
    <scope>NUCLEOTIDE SEQUENCE</scope>
</reference>
<organism evidence="1">
    <name type="scientific">hydrothermal vent metagenome</name>
    <dbReference type="NCBI Taxonomy" id="652676"/>
    <lineage>
        <taxon>unclassified sequences</taxon>
        <taxon>metagenomes</taxon>
        <taxon>ecological metagenomes</taxon>
    </lineage>
</organism>
<name>A0A3B0U2B1_9ZZZZ</name>
<protein>
    <submittedName>
        <fullName evidence="1">Uncharacterized protein</fullName>
    </submittedName>
</protein>
<sequence>MAQDVKSFLGNAITHLAGLTRLDIHTLVGDYKFNKDNQGTPTTLKVDSTDERMCSQVNLITGDITTAMTNKFANEYKDLREYHLIRENQGHEIIKRNIEVLEKILETLNVFQTEYDKSGTPPNE</sequence>
<accession>A0A3B0U2B1</accession>
<proteinExistence type="predicted"/>
<gene>
    <name evidence="1" type="ORF">MNBD_BACTEROID01-1474</name>
</gene>